<feature type="compositionally biased region" description="Low complexity" evidence="1">
    <location>
        <begin position="374"/>
        <end position="387"/>
    </location>
</feature>
<reference evidence="2 3" key="1">
    <citation type="submission" date="2011-10" db="EMBL/GenBank/DDBJ databases">
        <authorList>
            <person name="Genoscope - CEA"/>
        </authorList>
    </citation>
    <scope>NUCLEOTIDE SEQUENCE [LARGE SCALE GENOMIC DNA]</scope>
    <source>
        <strain evidence="2 3">RCC 1105</strain>
    </source>
</reference>
<keyword evidence="3" id="KW-1185">Reference proteome</keyword>
<dbReference type="EMBL" id="FO082261">
    <property type="protein sequence ID" value="CCO20695.1"/>
    <property type="molecule type" value="Genomic_DNA"/>
</dbReference>
<gene>
    <name evidence="2" type="ordered locus">Bathy18g01140</name>
</gene>
<name>K8F760_9CHLO</name>
<dbReference type="Proteomes" id="UP000198341">
    <property type="component" value="Chromosome 18"/>
</dbReference>
<dbReference type="KEGG" id="bpg:Bathy18g01140"/>
<feature type="region of interest" description="Disordered" evidence="1">
    <location>
        <begin position="365"/>
        <end position="403"/>
    </location>
</feature>
<dbReference type="AlphaFoldDB" id="K8F760"/>
<sequence>MTLSSSNRVLFSLALGSSPSFISHRRSSFPSSRRCRSSFRDFSSRVRIHRRRKSFRCSSSSSELERWDDWRLDEAWGDTDDDVSNNDDFVQGTTKNTKTLNRSDPLSSPLEETEEGIKEGKNREENIFSKHQNAEEKGIAIAREKIDDANDDVKDDAEKEKERKYYLGYENDKRSKVLVEFWRSSFPDIKDFDVLNMMKLGQDYAKLRDCELVITMDQKLNALLPGVSVLNVLQRCPTILEKFDFGKASKRILEIQDVLCSEDYCHDVVDIVEKMPDLLLCESVYEEREKTIEKLNQMCNCTDTYEGGEVSKGIKIDAERTVAEYPELLYRLKEYDSYYDLPVSILNMLTGPNEDEILDEDYDQMWDQNMAGKSSGSNSFSNSTNSESYEEWQNDGYWEKEED</sequence>
<proteinExistence type="predicted"/>
<protein>
    <submittedName>
        <fullName evidence="2">Uncharacterized protein</fullName>
    </submittedName>
</protein>
<organism evidence="2 3">
    <name type="scientific">Bathycoccus prasinos</name>
    <dbReference type="NCBI Taxonomy" id="41875"/>
    <lineage>
        <taxon>Eukaryota</taxon>
        <taxon>Viridiplantae</taxon>
        <taxon>Chlorophyta</taxon>
        <taxon>Mamiellophyceae</taxon>
        <taxon>Mamiellales</taxon>
        <taxon>Bathycoccaceae</taxon>
        <taxon>Bathycoccus</taxon>
    </lineage>
</organism>
<feature type="region of interest" description="Disordered" evidence="1">
    <location>
        <begin position="83"/>
        <end position="119"/>
    </location>
</feature>
<evidence type="ECO:0000256" key="1">
    <source>
        <dbReference type="SAM" id="MobiDB-lite"/>
    </source>
</evidence>
<evidence type="ECO:0000313" key="2">
    <source>
        <dbReference type="EMBL" id="CCO20695.1"/>
    </source>
</evidence>
<accession>K8F760</accession>
<evidence type="ECO:0000313" key="3">
    <source>
        <dbReference type="Proteomes" id="UP000198341"/>
    </source>
</evidence>
<dbReference type="OrthoDB" id="498004at2759"/>
<feature type="compositionally biased region" description="Polar residues" evidence="1">
    <location>
        <begin position="91"/>
        <end position="106"/>
    </location>
</feature>
<dbReference type="GeneID" id="19010850"/>
<dbReference type="RefSeq" id="XP_007508204.1">
    <property type="nucleotide sequence ID" value="XM_007508142.1"/>
</dbReference>